<dbReference type="Proteomes" id="UP000028524">
    <property type="component" value="Unassembled WGS sequence"/>
</dbReference>
<accession>A0A084QB55</accession>
<reference evidence="2 3" key="1">
    <citation type="journal article" date="2014" name="BMC Genomics">
        <title>Comparative genome sequencing reveals chemotype-specific gene clusters in the toxigenic black mold Stachybotrys.</title>
        <authorList>
            <person name="Semeiks J."/>
            <person name="Borek D."/>
            <person name="Otwinowski Z."/>
            <person name="Grishin N.V."/>
        </authorList>
    </citation>
    <scope>NUCLEOTIDE SEQUENCE [LARGE SCALE GENOMIC DNA]</scope>
    <source>
        <strain evidence="2 3">IBT 40285</strain>
    </source>
</reference>
<sequence length="275" mass="30217">MERYEKVIALIREDLADSTERGPGSLSWNLEQARELVEKVLDERFPKCSVCTNRCPRQTPLDDGQKAVCGECSKSTAVPNLLSMVQCKDCGAMIDWTGSDGKVACLCGYSWRPDGEVDSCDHKPEDLIGNKGPIHTPMALDEDEDTTMAEPSGPNLSPSAPRSKGKYESKAPAATGSHHPVFANDPGQCKHYWNEVISGHNRRCALCKFWAQKVIWECRDCKVKSCIRCRKKNGWMGKNGEGLREGPRKPKTGSPDRQDGGGAQKPSRGTTAYSA</sequence>
<keyword evidence="3" id="KW-1185">Reference proteome</keyword>
<dbReference type="AlphaFoldDB" id="A0A084QB55"/>
<dbReference type="EMBL" id="KL660868">
    <property type="protein sequence ID" value="KFA61190.1"/>
    <property type="molecule type" value="Genomic_DNA"/>
</dbReference>
<feature type="region of interest" description="Disordered" evidence="1">
    <location>
        <begin position="237"/>
        <end position="275"/>
    </location>
</feature>
<evidence type="ECO:0000256" key="1">
    <source>
        <dbReference type="SAM" id="MobiDB-lite"/>
    </source>
</evidence>
<organism evidence="2 3">
    <name type="scientific">Stachybotrys chlorohalonatus (strain IBT 40285)</name>
    <dbReference type="NCBI Taxonomy" id="1283841"/>
    <lineage>
        <taxon>Eukaryota</taxon>
        <taxon>Fungi</taxon>
        <taxon>Dikarya</taxon>
        <taxon>Ascomycota</taxon>
        <taxon>Pezizomycotina</taxon>
        <taxon>Sordariomycetes</taxon>
        <taxon>Hypocreomycetidae</taxon>
        <taxon>Hypocreales</taxon>
        <taxon>Stachybotryaceae</taxon>
        <taxon>Stachybotrys</taxon>
    </lineage>
</organism>
<name>A0A084QB55_STAC4</name>
<feature type="compositionally biased region" description="Basic and acidic residues" evidence="1">
    <location>
        <begin position="241"/>
        <end position="259"/>
    </location>
</feature>
<evidence type="ECO:0000313" key="2">
    <source>
        <dbReference type="EMBL" id="KFA61190.1"/>
    </source>
</evidence>
<proteinExistence type="predicted"/>
<evidence type="ECO:0000313" key="3">
    <source>
        <dbReference type="Proteomes" id="UP000028524"/>
    </source>
</evidence>
<dbReference type="InParanoid" id="A0A084QB55"/>
<dbReference type="HOGENOM" id="CLU_1012572_0_0_1"/>
<gene>
    <name evidence="2" type="ORF">S40285_09967</name>
</gene>
<protein>
    <submittedName>
        <fullName evidence="2">Uncharacterized protein</fullName>
    </submittedName>
</protein>
<feature type="region of interest" description="Disordered" evidence="1">
    <location>
        <begin position="144"/>
        <end position="180"/>
    </location>
</feature>
<dbReference type="OrthoDB" id="4596934at2759"/>